<dbReference type="EMBL" id="CP040058">
    <property type="protein sequence ID" value="QCP35642.1"/>
    <property type="molecule type" value="Genomic_DNA"/>
</dbReference>
<keyword evidence="1" id="KW-1133">Transmembrane helix</keyword>
<dbReference type="RefSeq" id="WP_137328975.1">
    <property type="nucleotide sequence ID" value="NZ_CP040058.1"/>
</dbReference>
<evidence type="ECO:0000313" key="2">
    <source>
        <dbReference type="EMBL" id="QCP35642.1"/>
    </source>
</evidence>
<dbReference type="AlphaFoldDB" id="A0A4P8ICY6"/>
<dbReference type="Proteomes" id="UP000298653">
    <property type="component" value="Chromosome"/>
</dbReference>
<reference evidence="2 3" key="1">
    <citation type="submission" date="2019-05" db="EMBL/GenBank/DDBJ databases">
        <title>Complete genome sequencing of Anaerostipes rhamnosivorans.</title>
        <authorList>
            <person name="Bui T.P.N."/>
            <person name="de Vos W.M."/>
        </authorList>
    </citation>
    <scope>NUCLEOTIDE SEQUENCE [LARGE SCALE GENOMIC DNA]</scope>
    <source>
        <strain evidence="2 3">1y2</strain>
    </source>
</reference>
<protein>
    <submittedName>
        <fullName evidence="2">Uncharacterized protein</fullName>
    </submittedName>
</protein>
<evidence type="ECO:0000313" key="3">
    <source>
        <dbReference type="Proteomes" id="UP000298653"/>
    </source>
</evidence>
<sequence>MKVQKKQLLFAAGIVWGIAGFNILRIGLMAYGGHWSVLNGLGSLAVFAVFQVMVFGKLVRKHTARIMEYNEEKQFILKFFDVKSFCIMGFMMTAGIGIRLSGIWPESWIAVFYTGLGTALFLAGAAFLLNYLKVRGNAVNAAAELE</sequence>
<organism evidence="2 3">
    <name type="scientific">Anaerostipes rhamnosivorans</name>
    <dbReference type="NCBI Taxonomy" id="1229621"/>
    <lineage>
        <taxon>Bacteria</taxon>
        <taxon>Bacillati</taxon>
        <taxon>Bacillota</taxon>
        <taxon>Clostridia</taxon>
        <taxon>Lachnospirales</taxon>
        <taxon>Lachnospiraceae</taxon>
        <taxon>Anaerostipes</taxon>
    </lineage>
</organism>
<dbReference type="OrthoDB" id="1097929at2"/>
<proteinExistence type="predicted"/>
<keyword evidence="1" id="KW-0812">Transmembrane</keyword>
<dbReference type="KEGG" id="arf:AR1Y2_2188"/>
<evidence type="ECO:0000256" key="1">
    <source>
        <dbReference type="SAM" id="Phobius"/>
    </source>
</evidence>
<gene>
    <name evidence="2" type="ORF">AR1Y2_2188</name>
</gene>
<name>A0A4P8ICY6_9FIRM</name>
<feature type="transmembrane region" description="Helical" evidence="1">
    <location>
        <begin position="108"/>
        <end position="129"/>
    </location>
</feature>
<feature type="transmembrane region" description="Helical" evidence="1">
    <location>
        <begin position="7"/>
        <end position="31"/>
    </location>
</feature>
<keyword evidence="1" id="KW-0472">Membrane</keyword>
<feature type="transmembrane region" description="Helical" evidence="1">
    <location>
        <begin position="80"/>
        <end position="102"/>
    </location>
</feature>
<accession>A0A4P8ICY6</accession>
<feature type="transmembrane region" description="Helical" evidence="1">
    <location>
        <begin position="37"/>
        <end position="59"/>
    </location>
</feature>
<keyword evidence="3" id="KW-1185">Reference proteome</keyword>